<dbReference type="Pfam" id="PF07687">
    <property type="entry name" value="M20_dimer"/>
    <property type="match status" value="1"/>
</dbReference>
<dbReference type="InterPro" id="IPR002933">
    <property type="entry name" value="Peptidase_M20"/>
</dbReference>
<dbReference type="SUPFAM" id="SSF55031">
    <property type="entry name" value="Bacterial exopeptidase dimerisation domain"/>
    <property type="match status" value="1"/>
</dbReference>
<gene>
    <name evidence="7" type="ORF">CBF32_12215</name>
</gene>
<evidence type="ECO:0000256" key="1">
    <source>
        <dbReference type="ARBA" id="ARBA00022605"/>
    </source>
</evidence>
<dbReference type="PANTHER" id="PTHR11014">
    <property type="entry name" value="PEPTIDASE M20 FAMILY MEMBER"/>
    <property type="match status" value="1"/>
</dbReference>
<dbReference type="NCBIfam" id="TIGR01891">
    <property type="entry name" value="amidohydrolases"/>
    <property type="match status" value="1"/>
</dbReference>
<dbReference type="EMBL" id="NGJX01000016">
    <property type="protein sequence ID" value="RST99227.1"/>
    <property type="molecule type" value="Genomic_DNA"/>
</dbReference>
<feature type="binding site" evidence="5">
    <location>
        <position position="349"/>
    </location>
    <ligand>
        <name>Mn(2+)</name>
        <dbReference type="ChEBI" id="CHEBI:29035"/>
        <label>2</label>
    </ligand>
</feature>
<comment type="caution">
    <text evidence="7">The sequence shown here is derived from an EMBL/GenBank/DDBJ whole genome shotgun (WGS) entry which is preliminary data.</text>
</comment>
<feature type="domain" description="Peptidase M20 dimerisation" evidence="6">
    <location>
        <begin position="175"/>
        <end position="272"/>
    </location>
</feature>
<dbReference type="GO" id="GO:0019877">
    <property type="term" value="P:diaminopimelate biosynthetic process"/>
    <property type="evidence" value="ECO:0007669"/>
    <property type="project" value="UniProtKB-KW"/>
</dbReference>
<dbReference type="OrthoDB" id="9776731at2"/>
<feature type="binding site" evidence="5">
    <location>
        <position position="155"/>
    </location>
    <ligand>
        <name>Mn(2+)</name>
        <dbReference type="ChEBI" id="CHEBI:29035"/>
        <label>2</label>
    </ligand>
</feature>
<evidence type="ECO:0000313" key="8">
    <source>
        <dbReference type="Proteomes" id="UP000288197"/>
    </source>
</evidence>
<dbReference type="Proteomes" id="UP000288197">
    <property type="component" value="Unassembled WGS sequence"/>
</dbReference>
<dbReference type="FunFam" id="3.30.70.360:FF:000001">
    <property type="entry name" value="N-acetyldiaminopimelate deacetylase"/>
    <property type="match status" value="1"/>
</dbReference>
<keyword evidence="3" id="KW-0220">Diaminopimelate biosynthesis</keyword>
<dbReference type="GO" id="GO:0050118">
    <property type="term" value="F:N-acetyldiaminopimelate deacetylase activity"/>
    <property type="evidence" value="ECO:0007669"/>
    <property type="project" value="UniProtKB-ARBA"/>
</dbReference>
<dbReference type="AlphaFoldDB" id="A0A429ZZ19"/>
<protein>
    <submittedName>
        <fullName evidence="7">N-acetyldiaminopimelate deacetylase</fullName>
    </submittedName>
</protein>
<keyword evidence="8" id="KW-1185">Reference proteome</keyword>
<dbReference type="GO" id="GO:0046872">
    <property type="term" value="F:metal ion binding"/>
    <property type="evidence" value="ECO:0007669"/>
    <property type="project" value="UniProtKB-KW"/>
</dbReference>
<keyword evidence="2" id="KW-0378">Hydrolase</keyword>
<organism evidence="7 8">
    <name type="scientific">Vagococcus fluvialis</name>
    <dbReference type="NCBI Taxonomy" id="2738"/>
    <lineage>
        <taxon>Bacteria</taxon>
        <taxon>Bacillati</taxon>
        <taxon>Bacillota</taxon>
        <taxon>Bacilli</taxon>
        <taxon>Lactobacillales</taxon>
        <taxon>Enterococcaceae</taxon>
        <taxon>Vagococcus</taxon>
    </lineage>
</organism>
<keyword evidence="1" id="KW-0028">Amino-acid biosynthesis</keyword>
<keyword evidence="5" id="KW-0479">Metal-binding</keyword>
<reference evidence="7 8" key="1">
    <citation type="submission" date="2017-05" db="EMBL/GenBank/DDBJ databases">
        <title>Vagococcus spp. assemblies.</title>
        <authorList>
            <person name="Gulvik C.A."/>
        </authorList>
    </citation>
    <scope>NUCLEOTIDE SEQUENCE [LARGE SCALE GENOMIC DNA]</scope>
    <source>
        <strain evidence="7 8">NCFB 2497</strain>
    </source>
</reference>
<dbReference type="Gene3D" id="3.40.630.10">
    <property type="entry name" value="Zn peptidases"/>
    <property type="match status" value="1"/>
</dbReference>
<dbReference type="SUPFAM" id="SSF53187">
    <property type="entry name" value="Zn-dependent exopeptidases"/>
    <property type="match status" value="1"/>
</dbReference>
<evidence type="ECO:0000256" key="5">
    <source>
        <dbReference type="PIRSR" id="PIRSR005962-1"/>
    </source>
</evidence>
<feature type="binding site" evidence="5">
    <location>
        <position position="95"/>
    </location>
    <ligand>
        <name>Mn(2+)</name>
        <dbReference type="ChEBI" id="CHEBI:29035"/>
        <label>2</label>
    </ligand>
</feature>
<proteinExistence type="predicted"/>
<dbReference type="InterPro" id="IPR011650">
    <property type="entry name" value="Peptidase_M20_dimer"/>
</dbReference>
<evidence type="ECO:0000256" key="3">
    <source>
        <dbReference type="ARBA" id="ARBA00022915"/>
    </source>
</evidence>
<dbReference type="InterPro" id="IPR017439">
    <property type="entry name" value="Amidohydrolase"/>
</dbReference>
<dbReference type="PANTHER" id="PTHR11014:SF98">
    <property type="entry name" value="N-ACETYLDIAMINOPIMELATE DEACETYLASE"/>
    <property type="match status" value="1"/>
</dbReference>
<accession>A0A429ZZ19</accession>
<comment type="cofactor">
    <cofactor evidence="5">
        <name>Mn(2+)</name>
        <dbReference type="ChEBI" id="CHEBI:29035"/>
    </cofactor>
    <text evidence="5">The Mn(2+) ion enhances activity.</text>
</comment>
<evidence type="ECO:0000259" key="6">
    <source>
        <dbReference type="Pfam" id="PF07687"/>
    </source>
</evidence>
<sequence length="376" mass="42203">MFSKEELIKIRRELHQIPEIGLKEFKTHDYLIAVLNSLPQEHLEIKTKDTAIIVTVKGKNPRKTIAWRTDIDGLPIKEETGFPFESTHEGFMHACGHDFHMTIALGLIARQLENRSDNNYVFFFQPAEENLSGAEIYYDNGFLKDIEIDEIYALHVAPQLKSNLIGTLKGTLFAGACRFVVTFKGKDGHAAFPHLANDTIVAASSFVQQVQSIISRNVDPMESAVITFGEFNSGTADNIVSGKAVLTGTIRALTYEVNELTKTRMKEMAKGIALSYGCEVDIVLDQKGYIPVVNNTELTSDFIEFCETHSEIEFLEVSETMTAEDFGYLLSKIPGTMFWYGVDSEYGLHHGKFNPDENTLDRAVNSVHDFLKSRDN</sequence>
<dbReference type="GO" id="GO:0009085">
    <property type="term" value="P:lysine biosynthetic process"/>
    <property type="evidence" value="ECO:0007669"/>
    <property type="project" value="UniProtKB-KW"/>
</dbReference>
<dbReference type="PIRSF" id="PIRSF005962">
    <property type="entry name" value="Pept_M20D_amidohydro"/>
    <property type="match status" value="1"/>
</dbReference>
<dbReference type="CDD" id="cd05670">
    <property type="entry name" value="M20_Acy1_YkuR-like"/>
    <property type="match status" value="1"/>
</dbReference>
<keyword evidence="4" id="KW-0457">Lysine biosynthesis</keyword>
<feature type="binding site" evidence="5">
    <location>
        <position position="97"/>
    </location>
    <ligand>
        <name>Mn(2+)</name>
        <dbReference type="ChEBI" id="CHEBI:29035"/>
        <label>2</label>
    </ligand>
</feature>
<evidence type="ECO:0000256" key="4">
    <source>
        <dbReference type="ARBA" id="ARBA00023154"/>
    </source>
</evidence>
<evidence type="ECO:0000256" key="2">
    <source>
        <dbReference type="ARBA" id="ARBA00022801"/>
    </source>
</evidence>
<dbReference type="Pfam" id="PF01546">
    <property type="entry name" value="Peptidase_M20"/>
    <property type="match status" value="1"/>
</dbReference>
<dbReference type="InterPro" id="IPR036264">
    <property type="entry name" value="Bact_exopeptidase_dim_dom"/>
</dbReference>
<feature type="binding site" evidence="5">
    <location>
        <position position="129"/>
    </location>
    <ligand>
        <name>Mn(2+)</name>
        <dbReference type="ChEBI" id="CHEBI:29035"/>
        <label>2</label>
    </ligand>
</feature>
<keyword evidence="5" id="KW-0464">Manganese</keyword>
<dbReference type="Gene3D" id="3.30.70.360">
    <property type="match status" value="1"/>
</dbReference>
<evidence type="ECO:0000313" key="7">
    <source>
        <dbReference type="EMBL" id="RST99227.1"/>
    </source>
</evidence>
<name>A0A429ZZ19_9ENTE</name>